<dbReference type="Proteomes" id="UP001153678">
    <property type="component" value="Unassembled WGS sequence"/>
</dbReference>
<evidence type="ECO:0000313" key="4">
    <source>
        <dbReference type="Proteomes" id="UP001153678"/>
    </source>
</evidence>
<feature type="transmembrane region" description="Helical" evidence="2">
    <location>
        <begin position="101"/>
        <end position="124"/>
    </location>
</feature>
<dbReference type="AlphaFoldDB" id="A0A9W4SH17"/>
<feature type="compositionally biased region" description="Polar residues" evidence="1">
    <location>
        <begin position="7"/>
        <end position="20"/>
    </location>
</feature>
<protein>
    <submittedName>
        <fullName evidence="3">6702_t:CDS:1</fullName>
    </submittedName>
</protein>
<proteinExistence type="predicted"/>
<dbReference type="EMBL" id="CAMKVN010000462">
    <property type="protein sequence ID" value="CAI2168199.1"/>
    <property type="molecule type" value="Genomic_DNA"/>
</dbReference>
<feature type="region of interest" description="Disordered" evidence="1">
    <location>
        <begin position="1"/>
        <end position="66"/>
    </location>
</feature>
<comment type="caution">
    <text evidence="3">The sequence shown here is derived from an EMBL/GenBank/DDBJ whole genome shotgun (WGS) entry which is preliminary data.</text>
</comment>
<accession>A0A9W4SH17</accession>
<name>A0A9W4SH17_9GLOM</name>
<evidence type="ECO:0000313" key="3">
    <source>
        <dbReference type="EMBL" id="CAI2168199.1"/>
    </source>
</evidence>
<keyword evidence="4" id="KW-1185">Reference proteome</keyword>
<gene>
    <name evidence="3" type="ORF">FWILDA_LOCUS3462</name>
</gene>
<keyword evidence="2" id="KW-1133">Transmembrane helix</keyword>
<evidence type="ECO:0000256" key="2">
    <source>
        <dbReference type="SAM" id="Phobius"/>
    </source>
</evidence>
<sequence>MHVNAEPQENSSSDAQNLTDINARHEIEENERSSEENTDEKSTDEKFTSEKNRDENNTEETKAEQSQNNEYKFLGKYVSQHTLFKLEEYWENVKAIPKPKIALIPIIGLFSFYFISMIFGILYFPATDLICNHTPYSELVFSFCKLAIPNFSAIVDAQIEAQERLLKQAAELDAEGSLAHDIKRAELATKDLMLIVKYSDLKSKEILSLKLKEFADTSFEANSDLQTLQIRAQTSLDNTITYISYTLKTIEDFSGKIISPRQERDLNKHHDMLMKLTDDDLRKLIVATDNTLNILKKLDVIQDGIRDITGQEESLQQMSEAELLSELWSILGGNHVEKTIFKNNLKLLKNLDNKRKVAVERISLISGYLIKFQQQLGFLREATVLRLLVDIPLEIHLTNMKKALMRLQNNEITAGVKAKMDKINERVIHAI</sequence>
<evidence type="ECO:0000256" key="1">
    <source>
        <dbReference type="SAM" id="MobiDB-lite"/>
    </source>
</evidence>
<keyword evidence="2" id="KW-0812">Transmembrane</keyword>
<feature type="compositionally biased region" description="Basic and acidic residues" evidence="1">
    <location>
        <begin position="22"/>
        <end position="63"/>
    </location>
</feature>
<dbReference type="OrthoDB" id="4179406at2759"/>
<organism evidence="3 4">
    <name type="scientific">Funneliformis geosporum</name>
    <dbReference type="NCBI Taxonomy" id="1117311"/>
    <lineage>
        <taxon>Eukaryota</taxon>
        <taxon>Fungi</taxon>
        <taxon>Fungi incertae sedis</taxon>
        <taxon>Mucoromycota</taxon>
        <taxon>Glomeromycotina</taxon>
        <taxon>Glomeromycetes</taxon>
        <taxon>Glomerales</taxon>
        <taxon>Glomeraceae</taxon>
        <taxon>Funneliformis</taxon>
    </lineage>
</organism>
<keyword evidence="2" id="KW-0472">Membrane</keyword>
<reference evidence="3" key="1">
    <citation type="submission" date="2022-08" db="EMBL/GenBank/DDBJ databases">
        <authorList>
            <person name="Kallberg Y."/>
            <person name="Tangrot J."/>
            <person name="Rosling A."/>
        </authorList>
    </citation>
    <scope>NUCLEOTIDE SEQUENCE</scope>
    <source>
        <strain evidence="3">Wild A</strain>
    </source>
</reference>